<dbReference type="Proteomes" id="UP001341840">
    <property type="component" value="Unassembled WGS sequence"/>
</dbReference>
<evidence type="ECO:0000313" key="3">
    <source>
        <dbReference type="Proteomes" id="UP001341840"/>
    </source>
</evidence>
<organism evidence="2 3">
    <name type="scientific">Stylosanthes scabra</name>
    <dbReference type="NCBI Taxonomy" id="79078"/>
    <lineage>
        <taxon>Eukaryota</taxon>
        <taxon>Viridiplantae</taxon>
        <taxon>Streptophyta</taxon>
        <taxon>Embryophyta</taxon>
        <taxon>Tracheophyta</taxon>
        <taxon>Spermatophyta</taxon>
        <taxon>Magnoliopsida</taxon>
        <taxon>eudicotyledons</taxon>
        <taxon>Gunneridae</taxon>
        <taxon>Pentapetalae</taxon>
        <taxon>rosids</taxon>
        <taxon>fabids</taxon>
        <taxon>Fabales</taxon>
        <taxon>Fabaceae</taxon>
        <taxon>Papilionoideae</taxon>
        <taxon>50 kb inversion clade</taxon>
        <taxon>dalbergioids sensu lato</taxon>
        <taxon>Dalbergieae</taxon>
        <taxon>Pterocarpus clade</taxon>
        <taxon>Stylosanthes</taxon>
    </lineage>
</organism>
<comment type="caution">
    <text evidence="2">The sequence shown here is derived from an EMBL/GenBank/DDBJ whole genome shotgun (WGS) entry which is preliminary data.</text>
</comment>
<feature type="region of interest" description="Disordered" evidence="1">
    <location>
        <begin position="24"/>
        <end position="66"/>
    </location>
</feature>
<name>A0ABU6Q4F1_9FABA</name>
<sequence>MPLIKANAVREKIIERATAHWDKCERAASEQPAKHASKTTNEKGKGKSKTGGSSTAASSGSQSLTI</sequence>
<proteinExistence type="predicted"/>
<feature type="compositionally biased region" description="Low complexity" evidence="1">
    <location>
        <begin position="50"/>
        <end position="66"/>
    </location>
</feature>
<dbReference type="EMBL" id="JASCZI010000014">
    <property type="protein sequence ID" value="MED6106702.1"/>
    <property type="molecule type" value="Genomic_DNA"/>
</dbReference>
<accession>A0ABU6Q4F1</accession>
<evidence type="ECO:0000256" key="1">
    <source>
        <dbReference type="SAM" id="MobiDB-lite"/>
    </source>
</evidence>
<protein>
    <submittedName>
        <fullName evidence="2">Uncharacterized protein</fullName>
    </submittedName>
</protein>
<reference evidence="2 3" key="1">
    <citation type="journal article" date="2023" name="Plants (Basel)">
        <title>Bridging the Gap: Combining Genomics and Transcriptomics Approaches to Understand Stylosanthes scabra, an Orphan Legume from the Brazilian Caatinga.</title>
        <authorList>
            <person name="Ferreira-Neto J.R.C."/>
            <person name="da Silva M.D."/>
            <person name="Binneck E."/>
            <person name="de Melo N.F."/>
            <person name="da Silva R.H."/>
            <person name="de Melo A.L.T.M."/>
            <person name="Pandolfi V."/>
            <person name="Bustamante F.O."/>
            <person name="Brasileiro-Vidal A.C."/>
            <person name="Benko-Iseppon A.M."/>
        </authorList>
    </citation>
    <scope>NUCLEOTIDE SEQUENCE [LARGE SCALE GENOMIC DNA]</scope>
    <source>
        <tissue evidence="2">Leaves</tissue>
    </source>
</reference>
<evidence type="ECO:0000313" key="2">
    <source>
        <dbReference type="EMBL" id="MED6106702.1"/>
    </source>
</evidence>
<keyword evidence="3" id="KW-1185">Reference proteome</keyword>
<gene>
    <name evidence="2" type="ORF">PIB30_006646</name>
</gene>